<dbReference type="PANTHER" id="PTHR13349">
    <property type="entry name" value="TRANSLATION MACHINERY-ASSOCIATED PROTEIN 16"/>
    <property type="match status" value="1"/>
</dbReference>
<organism evidence="6 7">
    <name type="scientific">Pogonophryne albipinna</name>
    <dbReference type="NCBI Taxonomy" id="1090488"/>
    <lineage>
        <taxon>Eukaryota</taxon>
        <taxon>Metazoa</taxon>
        <taxon>Chordata</taxon>
        <taxon>Craniata</taxon>
        <taxon>Vertebrata</taxon>
        <taxon>Euteleostomi</taxon>
        <taxon>Actinopterygii</taxon>
        <taxon>Neopterygii</taxon>
        <taxon>Teleostei</taxon>
        <taxon>Neoteleostei</taxon>
        <taxon>Acanthomorphata</taxon>
        <taxon>Eupercaria</taxon>
        <taxon>Perciformes</taxon>
        <taxon>Notothenioidei</taxon>
        <taxon>Pogonophryne</taxon>
    </lineage>
</organism>
<dbReference type="PANTHER" id="PTHR13349:SF2">
    <property type="entry name" value="TRANSLATION MACHINERY-ASSOCIATED PROTEIN 16"/>
    <property type="match status" value="1"/>
</dbReference>
<comment type="subunit">
    <text evidence="4">Associates with pre-60S ribosomal particles.</text>
</comment>
<proteinExistence type="inferred from homology"/>
<name>A0AAD6BGN8_9TELE</name>
<keyword evidence="7" id="KW-1185">Reference proteome</keyword>
<evidence type="ECO:0000313" key="7">
    <source>
        <dbReference type="Proteomes" id="UP001219934"/>
    </source>
</evidence>
<sequence length="270" mass="31303">MGCKQDFSLTYKQEKASLIHVTSLLNSSKSGTFSHRNTSGRNLKTDHFRSDCQHRSIYTCFRINTMPKPNKGNGKAPEKVCHPYSRKAAYLAGEEIRLKKKNRSNKDKATRLSGIGEKLMWFQENLDTEKTAFTKKDACYIVERYLQRFESELEQIELVNGIKGRQGRLHGAREAVVKQTMERELEQYKDVGFEIPDIINAKNLKTFREWTGDVKKLPNIKLRKVFKKDLETKDEEDDKPEDADDDDNKDDEDDLDDDQLDEDVLMSDLL</sequence>
<evidence type="ECO:0000256" key="5">
    <source>
        <dbReference type="SAM" id="MobiDB-lite"/>
    </source>
</evidence>
<reference evidence="6" key="1">
    <citation type="submission" date="2022-11" db="EMBL/GenBank/DDBJ databases">
        <title>Chromosome-level genome of Pogonophryne albipinna.</title>
        <authorList>
            <person name="Jo E."/>
        </authorList>
    </citation>
    <scope>NUCLEOTIDE SEQUENCE</scope>
    <source>
        <strain evidence="6">SGF0006</strain>
        <tissue evidence="6">Muscle</tissue>
    </source>
</reference>
<evidence type="ECO:0000256" key="3">
    <source>
        <dbReference type="ARBA" id="ARBA00034127"/>
    </source>
</evidence>
<dbReference type="FunFam" id="1.20.1440.170:FF:000001">
    <property type="entry name" value="Translation machinery-associated 16 homolog"/>
    <property type="match status" value="1"/>
</dbReference>
<dbReference type="Pfam" id="PF11176">
    <property type="entry name" value="Tma16"/>
    <property type="match status" value="1"/>
</dbReference>
<dbReference type="EMBL" id="JAPTMU010000004">
    <property type="protein sequence ID" value="KAJ4944398.1"/>
    <property type="molecule type" value="Genomic_DNA"/>
</dbReference>
<dbReference type="Gene3D" id="1.20.1440.170">
    <property type="entry name" value="Translation machinery-associated protein 16-like"/>
    <property type="match status" value="1"/>
</dbReference>
<evidence type="ECO:0000256" key="1">
    <source>
        <dbReference type="ARBA" id="ARBA00020047"/>
    </source>
</evidence>
<dbReference type="InterPro" id="IPR021346">
    <property type="entry name" value="Tma16"/>
</dbReference>
<comment type="similarity">
    <text evidence="3">Belongs to the TMA16 family.</text>
</comment>
<feature type="region of interest" description="Disordered" evidence="5">
    <location>
        <begin position="230"/>
        <end position="270"/>
    </location>
</feature>
<evidence type="ECO:0000313" key="6">
    <source>
        <dbReference type="EMBL" id="KAJ4944398.1"/>
    </source>
</evidence>
<gene>
    <name evidence="6" type="ORF">JOQ06_012942</name>
</gene>
<accession>A0AAD6BGN8</accession>
<dbReference type="Proteomes" id="UP001219934">
    <property type="component" value="Unassembled WGS sequence"/>
</dbReference>
<dbReference type="AlphaFoldDB" id="A0AAD6BGN8"/>
<evidence type="ECO:0000256" key="2">
    <source>
        <dbReference type="ARBA" id="ARBA00034079"/>
    </source>
</evidence>
<comment type="caution">
    <text evidence="6">The sequence shown here is derived from an EMBL/GenBank/DDBJ whole genome shotgun (WGS) entry which is preliminary data.</text>
</comment>
<comment type="function">
    <text evidence="2">Involved in the biogenesis of the 60S ribosomal subunit in the nucleus.</text>
</comment>
<protein>
    <recommendedName>
        <fullName evidence="1">Translation machinery-associated protein 16</fullName>
    </recommendedName>
</protein>
<dbReference type="GO" id="GO:0005634">
    <property type="term" value="C:nucleus"/>
    <property type="evidence" value="ECO:0007669"/>
    <property type="project" value="TreeGrafter"/>
</dbReference>
<dbReference type="InterPro" id="IPR038356">
    <property type="entry name" value="Tma16_sf"/>
</dbReference>
<evidence type="ECO:0000256" key="4">
    <source>
        <dbReference type="ARBA" id="ARBA00034132"/>
    </source>
</evidence>
<feature type="compositionally biased region" description="Acidic residues" evidence="5">
    <location>
        <begin position="232"/>
        <end position="270"/>
    </location>
</feature>